<keyword evidence="6" id="KW-1185">Reference proteome</keyword>
<dbReference type="Pfam" id="PF00201">
    <property type="entry name" value="UDPGT"/>
    <property type="match status" value="1"/>
</dbReference>
<evidence type="ECO:0000313" key="5">
    <source>
        <dbReference type="EMBL" id="CAA2981081.1"/>
    </source>
</evidence>
<accession>A0A8S0RMK9</accession>
<dbReference type="PANTHER" id="PTHR48048:SF88">
    <property type="entry name" value="GLYCOSYLTRANSFERASE"/>
    <property type="match status" value="1"/>
</dbReference>
<organism evidence="5 6">
    <name type="scientific">Olea europaea subsp. europaea</name>
    <dbReference type="NCBI Taxonomy" id="158383"/>
    <lineage>
        <taxon>Eukaryota</taxon>
        <taxon>Viridiplantae</taxon>
        <taxon>Streptophyta</taxon>
        <taxon>Embryophyta</taxon>
        <taxon>Tracheophyta</taxon>
        <taxon>Spermatophyta</taxon>
        <taxon>Magnoliopsida</taxon>
        <taxon>eudicotyledons</taxon>
        <taxon>Gunneridae</taxon>
        <taxon>Pentapetalae</taxon>
        <taxon>asterids</taxon>
        <taxon>lamiids</taxon>
        <taxon>Lamiales</taxon>
        <taxon>Oleaceae</taxon>
        <taxon>Oleeae</taxon>
        <taxon>Olea</taxon>
    </lineage>
</organism>
<dbReference type="Gramene" id="OE9A062433T1">
    <property type="protein sequence ID" value="OE9A062433C1"/>
    <property type="gene ID" value="OE9A062433"/>
</dbReference>
<evidence type="ECO:0000256" key="1">
    <source>
        <dbReference type="ARBA" id="ARBA00009995"/>
    </source>
</evidence>
<dbReference type="CDD" id="cd03784">
    <property type="entry name" value="GT1_Gtf-like"/>
    <property type="match status" value="1"/>
</dbReference>
<proteinExistence type="inferred from homology"/>
<comment type="caution">
    <text evidence="5">The sequence shown here is derived from an EMBL/GenBank/DDBJ whole genome shotgun (WGS) entry which is preliminary data.</text>
</comment>
<gene>
    <name evidence="5" type="ORF">OLEA9_A062433</name>
</gene>
<reference evidence="5 6" key="1">
    <citation type="submission" date="2019-12" db="EMBL/GenBank/DDBJ databases">
        <authorList>
            <person name="Alioto T."/>
            <person name="Alioto T."/>
            <person name="Gomez Garrido J."/>
        </authorList>
    </citation>
    <scope>NUCLEOTIDE SEQUENCE [LARGE SCALE GENOMIC DNA]</scope>
</reference>
<dbReference type="OrthoDB" id="5835829at2759"/>
<dbReference type="PANTHER" id="PTHR48048">
    <property type="entry name" value="GLYCOSYLTRANSFERASE"/>
    <property type="match status" value="1"/>
</dbReference>
<protein>
    <recommendedName>
        <fullName evidence="4">Glycosyltransferase</fullName>
        <ecNumber evidence="4">2.4.1.-</ecNumber>
    </recommendedName>
</protein>
<sequence>MAETKNAELVFIPIPGMGHLVPTIEMAKLLTDRDECLSITVLILKAPVEFKSDSYSRKSNSRVLVIDEIDPRTIEHEPQASPVEELEIFSVDPRDPSKVLKVGKGLSNILKEKIKDLLNAIAKKVHDESIRLARFVIDMFCTTMIDIANEFGVPTYVFNTTSAAKNRDVTEYKNSVAELLVPIYINPVPGKVFPSRFFDKDGLTMLLSMARRFRETKGILINTFLDLEAYALKSLSDDDKIPPVYPIGPILHVKVKSDDNKDCEEIMEFLGEQPVSSCGHRFLWLLRQPPPKDSIEDPSEYENPEEVLPKGFLQCTAGFGKVIGWAPQVAILSHPSVVGFVSHCGWNSTLESVWCGVPIAAWPMYAEQHANAFELVKDLGIAVEIKMDYWRGSDLIVKAEEIEKGIRRLTEPESEMRTKMKQLKKKSRMALMEGGSSYNFLRCFIDNVIDNIA</sequence>
<evidence type="ECO:0000256" key="4">
    <source>
        <dbReference type="RuleBase" id="RU362057"/>
    </source>
</evidence>
<dbReference type="InterPro" id="IPR035595">
    <property type="entry name" value="UDP_glycos_trans_CS"/>
</dbReference>
<dbReference type="FunFam" id="3.40.50.2000:FF:000056">
    <property type="entry name" value="Glycosyltransferase"/>
    <property type="match status" value="1"/>
</dbReference>
<dbReference type="InterPro" id="IPR002213">
    <property type="entry name" value="UDP_glucos_trans"/>
</dbReference>
<keyword evidence="3" id="KW-0328">Glycosyltransferase</keyword>
<evidence type="ECO:0000256" key="3">
    <source>
        <dbReference type="RuleBase" id="RU003718"/>
    </source>
</evidence>
<evidence type="ECO:0000256" key="2">
    <source>
        <dbReference type="ARBA" id="ARBA00022679"/>
    </source>
</evidence>
<name>A0A8S0RMK9_OLEEU</name>
<comment type="similarity">
    <text evidence="1 3">Belongs to the UDP-glycosyltransferase family.</text>
</comment>
<keyword evidence="2 3" id="KW-0808">Transferase</keyword>
<dbReference type="Proteomes" id="UP000594638">
    <property type="component" value="Unassembled WGS sequence"/>
</dbReference>
<dbReference type="SUPFAM" id="SSF53756">
    <property type="entry name" value="UDP-Glycosyltransferase/glycogen phosphorylase"/>
    <property type="match status" value="1"/>
</dbReference>
<dbReference type="Gene3D" id="3.40.50.2000">
    <property type="entry name" value="Glycogen Phosphorylase B"/>
    <property type="match status" value="2"/>
</dbReference>
<dbReference type="AlphaFoldDB" id="A0A8S0RMK9"/>
<dbReference type="PROSITE" id="PS00375">
    <property type="entry name" value="UDPGT"/>
    <property type="match status" value="1"/>
</dbReference>
<dbReference type="EMBL" id="CACTIH010003662">
    <property type="protein sequence ID" value="CAA2981081.1"/>
    <property type="molecule type" value="Genomic_DNA"/>
</dbReference>
<dbReference type="EC" id="2.4.1.-" evidence="4"/>
<dbReference type="InterPro" id="IPR050481">
    <property type="entry name" value="UDP-glycosyltransf_plant"/>
</dbReference>
<dbReference type="GO" id="GO:0035251">
    <property type="term" value="F:UDP-glucosyltransferase activity"/>
    <property type="evidence" value="ECO:0007669"/>
    <property type="project" value="InterPro"/>
</dbReference>
<evidence type="ECO:0000313" key="6">
    <source>
        <dbReference type="Proteomes" id="UP000594638"/>
    </source>
</evidence>